<dbReference type="InterPro" id="IPR029058">
    <property type="entry name" value="AB_hydrolase_fold"/>
</dbReference>
<proteinExistence type="inferred from homology"/>
<organism evidence="3 4">
    <name type="scientific">Sporothrix brasiliensis 5110</name>
    <dbReference type="NCBI Taxonomy" id="1398154"/>
    <lineage>
        <taxon>Eukaryota</taxon>
        <taxon>Fungi</taxon>
        <taxon>Dikarya</taxon>
        <taxon>Ascomycota</taxon>
        <taxon>Pezizomycotina</taxon>
        <taxon>Sordariomycetes</taxon>
        <taxon>Sordariomycetidae</taxon>
        <taxon>Ophiostomatales</taxon>
        <taxon>Ophiostomataceae</taxon>
        <taxon>Sporothrix</taxon>
    </lineage>
</organism>
<dbReference type="GO" id="GO:0004806">
    <property type="term" value="F:triacylglycerol lipase activity"/>
    <property type="evidence" value="ECO:0007669"/>
    <property type="project" value="UniProtKB-UniRule"/>
</dbReference>
<dbReference type="GO" id="GO:0016042">
    <property type="term" value="P:lipid catabolic process"/>
    <property type="evidence" value="ECO:0007669"/>
    <property type="project" value="UniProtKB-UniRule"/>
</dbReference>
<dbReference type="InterPro" id="IPR005152">
    <property type="entry name" value="Lipase_secreted"/>
</dbReference>
<evidence type="ECO:0000256" key="2">
    <source>
        <dbReference type="PIRNR" id="PIRNR029171"/>
    </source>
</evidence>
<feature type="chain" id="PRO_5013435631" evidence="2">
    <location>
        <begin position="20"/>
        <end position="454"/>
    </location>
</feature>
<comment type="caution">
    <text evidence="3">The sequence shown here is derived from an EMBL/GenBank/DDBJ whole genome shotgun (WGS) entry which is preliminary data.</text>
</comment>
<keyword evidence="1" id="KW-0378">Hydrolase</keyword>
<dbReference type="PANTHER" id="PTHR34853:SF5">
    <property type="entry name" value="LIP-DOMAIN-CONTAINING PROTEIN-RELATED"/>
    <property type="match status" value="1"/>
</dbReference>
<dbReference type="HOGENOM" id="CLU_029538_5_0_1"/>
<comment type="similarity">
    <text evidence="2">Belongs to the AB hydrolase superfamily. Lipase family.</text>
</comment>
<name>A0A0C2IXT1_9PEZI</name>
<dbReference type="Gene3D" id="1.10.260.130">
    <property type="match status" value="1"/>
</dbReference>
<dbReference type="VEuPathDB" id="FungiDB:SPBR_00635"/>
<reference evidence="3 4" key="1">
    <citation type="journal article" date="2014" name="BMC Genomics">
        <title>Comparative genomics of the major fungal agents of human and animal Sporotrichosis: Sporothrix schenckii and Sporothrix brasiliensis.</title>
        <authorList>
            <person name="Teixeira M.M."/>
            <person name="de Almeida L.G."/>
            <person name="Kubitschek-Barreira P."/>
            <person name="Alves F.L."/>
            <person name="Kioshima E.S."/>
            <person name="Abadio A.K."/>
            <person name="Fernandes L."/>
            <person name="Derengowski L.S."/>
            <person name="Ferreira K.S."/>
            <person name="Souza R.C."/>
            <person name="Ruiz J.C."/>
            <person name="de Andrade N.C."/>
            <person name="Paes H.C."/>
            <person name="Nicola A.M."/>
            <person name="Albuquerque P."/>
            <person name="Gerber A.L."/>
            <person name="Martins V.P."/>
            <person name="Peconick L.D."/>
            <person name="Neto A.V."/>
            <person name="Chaucanez C.B."/>
            <person name="Silva P.A."/>
            <person name="Cunha O.L."/>
            <person name="de Oliveira F.F."/>
            <person name="dos Santos T.C."/>
            <person name="Barros A.L."/>
            <person name="Soares M.A."/>
            <person name="de Oliveira L.M."/>
            <person name="Marini M.M."/>
            <person name="Villalobos-Duno H."/>
            <person name="Cunha M.M."/>
            <person name="de Hoog S."/>
            <person name="da Silveira J.F."/>
            <person name="Henrissat B."/>
            <person name="Nino-Vega G.A."/>
            <person name="Cisalpino P.S."/>
            <person name="Mora-Montes H.M."/>
            <person name="Almeida S.R."/>
            <person name="Stajich J.E."/>
            <person name="Lopes-Bezerra L.M."/>
            <person name="Vasconcelos A.T."/>
            <person name="Felipe M.S."/>
        </authorList>
    </citation>
    <scope>NUCLEOTIDE SEQUENCE [LARGE SCALE GENOMIC DNA]</scope>
    <source>
        <strain evidence="3 4">5110</strain>
    </source>
</reference>
<dbReference type="SUPFAM" id="SSF53474">
    <property type="entry name" value="alpha/beta-Hydrolases"/>
    <property type="match status" value="1"/>
</dbReference>
<dbReference type="PANTHER" id="PTHR34853">
    <property type="match status" value="1"/>
</dbReference>
<accession>A0A0C2IXT1</accession>
<evidence type="ECO:0000256" key="1">
    <source>
        <dbReference type="ARBA" id="ARBA00022801"/>
    </source>
</evidence>
<dbReference type="Pfam" id="PF03583">
    <property type="entry name" value="LIP"/>
    <property type="match status" value="1"/>
</dbReference>
<feature type="signal peptide" evidence="2">
    <location>
        <begin position="1"/>
        <end position="19"/>
    </location>
</feature>
<dbReference type="Gene3D" id="3.40.50.1820">
    <property type="entry name" value="alpha/beta hydrolase"/>
    <property type="match status" value="1"/>
</dbReference>
<dbReference type="Proteomes" id="UP000031575">
    <property type="component" value="Unassembled WGS sequence"/>
</dbReference>
<dbReference type="OrthoDB" id="2373480at2759"/>
<keyword evidence="4" id="KW-1185">Reference proteome</keyword>
<dbReference type="PIRSF" id="PIRSF029171">
    <property type="entry name" value="Esterase_LipA"/>
    <property type="match status" value="1"/>
</dbReference>
<dbReference type="GeneID" id="63673875"/>
<sequence>MHSFAVLALAAASLPSVLAAPSPVVEPPVPAAPAAPVYDFQSRRLLGIPPSSAASYNVTDQPIAPTEDPWYTAPYEFGNEAPGTILRVRPAPGNLSAITGNCSSAWNILYRTTDSRYLPTWAVTTLFVPFANTTTGRNGSLLSYQIPYDSVSLDASPSYALYAGVDVDISESLGKGWFVSVPDYEGPLASFTAGVLSGHATIDSIRAVLRGAARFDLPGNTSYAMWGYSGGALASEWAAELAVQYAPELHFSGAALGGLTPNVTSVLYSVYNSVEAGLVPPAILGISNQFPDVYQYILSRLKTEGPYNKTGFLATKTYSLSQNIATYALQNISEYFEGGLQDIFSPQAQQVIHSDGLMGYHGVPQMPLYVYKAIKDEVSPINDTDALVERFCGVGVNINYDRNTNGGHSAEGTNGRDGAITWLNSIFDGSFATSANATGCFVQNVFVNVSSSQF</sequence>
<dbReference type="AlphaFoldDB" id="A0A0C2IXT1"/>
<evidence type="ECO:0000313" key="3">
    <source>
        <dbReference type="EMBL" id="KIH89847.1"/>
    </source>
</evidence>
<gene>
    <name evidence="3" type="ORF">SPBR_00635</name>
</gene>
<evidence type="ECO:0000313" key="4">
    <source>
        <dbReference type="Proteomes" id="UP000031575"/>
    </source>
</evidence>
<keyword evidence="2" id="KW-0732">Signal</keyword>
<dbReference type="RefSeq" id="XP_040617857.1">
    <property type="nucleotide sequence ID" value="XM_040758954.1"/>
</dbReference>
<protein>
    <submittedName>
        <fullName evidence="3">Lipase 1</fullName>
    </submittedName>
</protein>
<dbReference type="EMBL" id="AWTV01000008">
    <property type="protein sequence ID" value="KIH89847.1"/>
    <property type="molecule type" value="Genomic_DNA"/>
</dbReference>